<organism evidence="1 2">
    <name type="scientific">Candidatus Methanogaster sp</name>
    <dbReference type="NCBI Taxonomy" id="3386292"/>
    <lineage>
        <taxon>Archaea</taxon>
        <taxon>Methanobacteriati</taxon>
        <taxon>Methanobacteriota</taxon>
        <taxon>Stenosarchaea group</taxon>
        <taxon>Methanomicrobia</taxon>
        <taxon>Methanosarcinales</taxon>
        <taxon>ANME-2 cluster</taxon>
        <taxon>Candidatus Methanogasteraceae</taxon>
        <taxon>Candidatus Methanogaster</taxon>
    </lineage>
</organism>
<proteinExistence type="predicted"/>
<protein>
    <submittedName>
        <fullName evidence="1">UGMP family protein</fullName>
    </submittedName>
</protein>
<comment type="caution">
    <text evidence="1">The sequence shown here is derived from an EMBL/GenBank/DDBJ whole genome shotgun (WGS) entry which is preliminary data.</text>
</comment>
<accession>A0AC61L478</accession>
<evidence type="ECO:0000313" key="2">
    <source>
        <dbReference type="Proteomes" id="UP000248329"/>
    </source>
</evidence>
<dbReference type="Proteomes" id="UP000248329">
    <property type="component" value="Unassembled WGS sequence"/>
</dbReference>
<sequence length="340" mass="36628">MHRTILGIEGTAWNLSAGVVTEEGVLAEATATYRPKTGGIHPREAAQHHATHIASVIRKAIESAGCTQIDGIAFSQGPGMGPCLRTVATAARALALSLDVPLIGVNHCVAHLEIGRWQCGIDDPVMLYVSGANSQVLAYRQRRRCSISKRPTPQYRGGRYRIFGETLDIGIGNALDKFARHAGFSHPGGPKIESEALAATEYIPLPYVVKGMDFSFSGLMTAAKDALTKHSLADVCFSLQETAFAMLVEVTERAVAHTEKNDVLLAGGVGANTRLREMLELMCADRGAAFHVPEKRFMGDNGTMIAYTGLLMLASGESLPIEDSVVIPDFRPDQVDVTWR</sequence>
<dbReference type="EMBL" id="PQXF01000006">
    <property type="protein sequence ID" value="PXF61236.1"/>
    <property type="molecule type" value="Genomic_DNA"/>
</dbReference>
<gene>
    <name evidence="1" type="ORF">C4B59_04600</name>
</gene>
<name>A0AC61L478_9EURY</name>
<reference evidence="1" key="1">
    <citation type="submission" date="2018-01" db="EMBL/GenBank/DDBJ databases">
        <authorList>
            <person name="Krukenberg V."/>
        </authorList>
    </citation>
    <scope>NUCLEOTIDE SEQUENCE</scope>
    <source>
        <strain evidence="1">E20ANME2</strain>
    </source>
</reference>
<evidence type="ECO:0000313" key="1">
    <source>
        <dbReference type="EMBL" id="PXF61236.1"/>
    </source>
</evidence>